<keyword evidence="8" id="KW-0482">Metalloprotease</keyword>
<evidence type="ECO:0000256" key="5">
    <source>
        <dbReference type="ARBA" id="ARBA00022801"/>
    </source>
</evidence>
<sequence length="468" mass="51366">MAHMNWIEEVEKRKDDLLKDTQAFLQIKSVLDEESRSEFAPFGEGINEAFTHLLSKGEEEGFTIKNLDGYAGYLEIGDGEEIVGVLCHVDVVPEGDGWSSDPYAAEIREGSIYARGAMDDKGPTMAAFYAMKIVKELGLPLSKRVRMIIGTDEESEWRCVEHYFKHEEMPALGFAPDADFPIIFAEKGIIDAKLTQQLNETEEKETAVLISFQSGRRFNMVPDFATATIKAGTELEGITQTFNEYLAKLALTGEVISEGEHTSFSLKGVSAHAMEPNNGKNAGILLATFLKSVTTFDSNGGKFIRTINEFFTEDTRGEKLGISYKDEISGELTVNLGVMSYSSEEGGELGVNLRYPVTGEANKVKASLESIPGFSLTSFNDSKPHHVDANTPLIKTLQKVYEEQTGEKAELLSIGGGTYARSLEAGVAFGPLFPGRPDVAHQKDEYIAIDDLVKATAIYAQAIYELAK</sequence>
<dbReference type="EC" id="3.4.13.-" evidence="9"/>
<comment type="caution">
    <text evidence="9">The sequence shown here is derived from an EMBL/GenBank/DDBJ whole genome shotgun (WGS) entry which is preliminary data.</text>
</comment>
<dbReference type="InterPro" id="IPR002933">
    <property type="entry name" value="Peptidase_M20"/>
</dbReference>
<dbReference type="PANTHER" id="PTHR43808">
    <property type="entry name" value="ACETYLORNITHINE DEACETYLASE"/>
    <property type="match status" value="1"/>
</dbReference>
<evidence type="ECO:0000313" key="9">
    <source>
        <dbReference type="EMBL" id="MFC0274492.1"/>
    </source>
</evidence>
<evidence type="ECO:0000313" key="10">
    <source>
        <dbReference type="Proteomes" id="UP001589854"/>
    </source>
</evidence>
<protein>
    <submittedName>
        <fullName evidence="9">Dipeptidase PepV</fullName>
        <ecNumber evidence="9">3.4.13.-</ecNumber>
    </submittedName>
</protein>
<proteinExistence type="inferred from homology"/>
<evidence type="ECO:0000256" key="7">
    <source>
        <dbReference type="ARBA" id="ARBA00022997"/>
    </source>
</evidence>
<keyword evidence="6" id="KW-0862">Zinc</keyword>
<dbReference type="InterPro" id="IPR050072">
    <property type="entry name" value="Peptidase_M20A"/>
</dbReference>
<evidence type="ECO:0000256" key="6">
    <source>
        <dbReference type="ARBA" id="ARBA00022833"/>
    </source>
</evidence>
<evidence type="ECO:0000256" key="8">
    <source>
        <dbReference type="ARBA" id="ARBA00023049"/>
    </source>
</evidence>
<keyword evidence="10" id="KW-1185">Reference proteome</keyword>
<dbReference type="Gene3D" id="3.40.630.10">
    <property type="entry name" value="Zn peptidases"/>
    <property type="match status" value="1"/>
</dbReference>
<dbReference type="Gene3D" id="3.30.70.360">
    <property type="match status" value="2"/>
</dbReference>
<comment type="cofactor">
    <cofactor evidence="1">
        <name>Zn(2+)</name>
        <dbReference type="ChEBI" id="CHEBI:29105"/>
    </cofactor>
</comment>
<dbReference type="EMBL" id="JBHLVO010000037">
    <property type="protein sequence ID" value="MFC0274492.1"/>
    <property type="molecule type" value="Genomic_DNA"/>
</dbReference>
<accession>A0ABV6GLC7</accession>
<dbReference type="SUPFAM" id="SSF53187">
    <property type="entry name" value="Zn-dependent exopeptidases"/>
    <property type="match status" value="1"/>
</dbReference>
<keyword evidence="4" id="KW-0479">Metal-binding</keyword>
<evidence type="ECO:0000256" key="1">
    <source>
        <dbReference type="ARBA" id="ARBA00001947"/>
    </source>
</evidence>
<evidence type="ECO:0000256" key="3">
    <source>
        <dbReference type="ARBA" id="ARBA00022670"/>
    </source>
</evidence>
<dbReference type="CDD" id="cd03888">
    <property type="entry name" value="M20_PepV"/>
    <property type="match status" value="1"/>
</dbReference>
<dbReference type="Pfam" id="PF01546">
    <property type="entry name" value="Peptidase_M20"/>
    <property type="match status" value="1"/>
</dbReference>
<evidence type="ECO:0000256" key="2">
    <source>
        <dbReference type="ARBA" id="ARBA00006247"/>
    </source>
</evidence>
<dbReference type="Proteomes" id="UP001589854">
    <property type="component" value="Unassembled WGS sequence"/>
</dbReference>
<keyword evidence="5 9" id="KW-0378">Hydrolase</keyword>
<dbReference type="NCBIfam" id="NF005591">
    <property type="entry name" value="PRK07318.1"/>
    <property type="match status" value="1"/>
</dbReference>
<keyword evidence="7 9" id="KW-0224">Dipeptidase</keyword>
<dbReference type="NCBIfam" id="TIGR01887">
    <property type="entry name" value="dipeptidaselike"/>
    <property type="match status" value="1"/>
</dbReference>
<dbReference type="InterPro" id="IPR010964">
    <property type="entry name" value="M20A_pepV-rel"/>
</dbReference>
<gene>
    <name evidence="9" type="primary">pepV</name>
    <name evidence="9" type="ORF">ACFFIX_24475</name>
</gene>
<comment type="similarity">
    <text evidence="2">Belongs to the peptidase M20A family.</text>
</comment>
<reference evidence="9 10" key="1">
    <citation type="submission" date="2024-09" db="EMBL/GenBank/DDBJ databases">
        <authorList>
            <person name="Sun Q."/>
            <person name="Mori K."/>
        </authorList>
    </citation>
    <scope>NUCLEOTIDE SEQUENCE [LARGE SCALE GENOMIC DNA]</scope>
    <source>
        <strain evidence="9 10">CCM 7228</strain>
    </source>
</reference>
<organism evidence="9 10">
    <name type="scientific">Metabacillus herbersteinensis</name>
    <dbReference type="NCBI Taxonomy" id="283816"/>
    <lineage>
        <taxon>Bacteria</taxon>
        <taxon>Bacillati</taxon>
        <taxon>Bacillota</taxon>
        <taxon>Bacilli</taxon>
        <taxon>Bacillales</taxon>
        <taxon>Bacillaceae</taxon>
        <taxon>Metabacillus</taxon>
    </lineage>
</organism>
<evidence type="ECO:0000256" key="4">
    <source>
        <dbReference type="ARBA" id="ARBA00022723"/>
    </source>
</evidence>
<dbReference type="InterPro" id="IPR036264">
    <property type="entry name" value="Bact_exopeptidase_dim_dom"/>
</dbReference>
<dbReference type="PANTHER" id="PTHR43808:SF31">
    <property type="entry name" value="N-ACETYL-L-CITRULLINE DEACETYLASE"/>
    <property type="match status" value="1"/>
</dbReference>
<dbReference type="RefSeq" id="WP_378938850.1">
    <property type="nucleotide sequence ID" value="NZ_JBHLVO010000037.1"/>
</dbReference>
<dbReference type="SUPFAM" id="SSF55031">
    <property type="entry name" value="Bacterial exopeptidase dimerisation domain"/>
    <property type="match status" value="1"/>
</dbReference>
<name>A0ABV6GLC7_9BACI</name>
<dbReference type="GO" id="GO:0016805">
    <property type="term" value="F:dipeptidase activity"/>
    <property type="evidence" value="ECO:0007669"/>
    <property type="project" value="UniProtKB-KW"/>
</dbReference>
<keyword evidence="3" id="KW-0645">Protease</keyword>